<evidence type="ECO:0000256" key="1">
    <source>
        <dbReference type="SAM" id="MobiDB-lite"/>
    </source>
</evidence>
<dbReference type="EMBL" id="LVKB01000025">
    <property type="protein sequence ID" value="ORD97368.1"/>
    <property type="molecule type" value="Genomic_DNA"/>
</dbReference>
<keyword evidence="2" id="KW-0732">Signal</keyword>
<sequence length="141" mass="16592">MIRSVLFSLVLILSSTQNLLDPFQCDSDSSMATLRNDKVEGTERTQKRRFIFPFFSYIRRFFNRRKKYNVDNKICSDDKQVLVYKLKNKNTNSERDYLNGCFIDYDSFEDSSLTDEEENIETSISSDDSDCESTNKQKIKN</sequence>
<evidence type="ECO:0000313" key="3">
    <source>
        <dbReference type="EMBL" id="ORD97368.1"/>
    </source>
</evidence>
<keyword evidence="4" id="KW-1185">Reference proteome</keyword>
<feature type="region of interest" description="Disordered" evidence="1">
    <location>
        <begin position="113"/>
        <end position="141"/>
    </location>
</feature>
<gene>
    <name evidence="3" type="ORF">HERIO_739</name>
</gene>
<dbReference type="AlphaFoldDB" id="A0A1X0QC88"/>
<feature type="compositionally biased region" description="Polar residues" evidence="1">
    <location>
        <begin position="121"/>
        <end position="141"/>
    </location>
</feature>
<evidence type="ECO:0000313" key="4">
    <source>
        <dbReference type="Proteomes" id="UP000192356"/>
    </source>
</evidence>
<feature type="chain" id="PRO_5012755337" evidence="2">
    <location>
        <begin position="17"/>
        <end position="141"/>
    </location>
</feature>
<evidence type="ECO:0000256" key="2">
    <source>
        <dbReference type="SAM" id="SignalP"/>
    </source>
</evidence>
<organism evidence="3 4">
    <name type="scientific">Hepatospora eriocheir</name>
    <dbReference type="NCBI Taxonomy" id="1081669"/>
    <lineage>
        <taxon>Eukaryota</taxon>
        <taxon>Fungi</taxon>
        <taxon>Fungi incertae sedis</taxon>
        <taxon>Microsporidia</taxon>
        <taxon>Hepatosporidae</taxon>
        <taxon>Hepatospora</taxon>
    </lineage>
</organism>
<protein>
    <submittedName>
        <fullName evidence="3">Uncharacterized protein</fullName>
    </submittedName>
</protein>
<name>A0A1X0QC88_9MICR</name>
<feature type="signal peptide" evidence="2">
    <location>
        <begin position="1"/>
        <end position="16"/>
    </location>
</feature>
<accession>A0A1X0QC88</accession>
<reference evidence="3 4" key="1">
    <citation type="journal article" date="2017" name="Environ. Microbiol.">
        <title>Decay of the glycolytic pathway and adaptation to intranuclear parasitism within Enterocytozoonidae microsporidia.</title>
        <authorList>
            <person name="Wiredu Boakye D."/>
            <person name="Jaroenlak P."/>
            <person name="Prachumwat A."/>
            <person name="Williams T.A."/>
            <person name="Bateman K.S."/>
            <person name="Itsathitphaisarn O."/>
            <person name="Sritunyalucksana K."/>
            <person name="Paszkiewicz K.H."/>
            <person name="Moore K.A."/>
            <person name="Stentiford G.D."/>
            <person name="Williams B.A."/>
        </authorList>
    </citation>
    <scope>NUCLEOTIDE SEQUENCE [LARGE SCALE GENOMIC DNA]</scope>
    <source>
        <strain evidence="3 4">GB1</strain>
    </source>
</reference>
<comment type="caution">
    <text evidence="3">The sequence shown here is derived from an EMBL/GenBank/DDBJ whole genome shotgun (WGS) entry which is preliminary data.</text>
</comment>
<dbReference type="Proteomes" id="UP000192356">
    <property type="component" value="Unassembled WGS sequence"/>
</dbReference>
<dbReference type="VEuPathDB" id="MicrosporidiaDB:A0H76_18"/>
<proteinExistence type="predicted"/>
<dbReference type="VEuPathDB" id="MicrosporidiaDB:HERIO_739"/>